<evidence type="ECO:0000256" key="1">
    <source>
        <dbReference type="SAM" id="Phobius"/>
    </source>
</evidence>
<dbReference type="EMBL" id="GGEC01078348">
    <property type="protein sequence ID" value="MBX58832.1"/>
    <property type="molecule type" value="Transcribed_RNA"/>
</dbReference>
<keyword evidence="1" id="KW-0472">Membrane</keyword>
<feature type="transmembrane region" description="Helical" evidence="1">
    <location>
        <begin position="6"/>
        <end position="24"/>
    </location>
</feature>
<accession>A0A2P2PVR3</accession>
<protein>
    <submittedName>
        <fullName evidence="2">Uncharacterized protein</fullName>
    </submittedName>
</protein>
<keyword evidence="1" id="KW-1133">Transmembrane helix</keyword>
<name>A0A2P2PVR3_RHIMU</name>
<reference evidence="2" key="1">
    <citation type="submission" date="2018-02" db="EMBL/GenBank/DDBJ databases">
        <title>Rhizophora mucronata_Transcriptome.</title>
        <authorList>
            <person name="Meera S.P."/>
            <person name="Sreeshan A."/>
            <person name="Augustine A."/>
        </authorList>
    </citation>
    <scope>NUCLEOTIDE SEQUENCE</scope>
    <source>
        <tissue evidence="2">Leaf</tissue>
    </source>
</reference>
<dbReference type="AlphaFoldDB" id="A0A2P2PVR3"/>
<organism evidence="2">
    <name type="scientific">Rhizophora mucronata</name>
    <name type="common">Asiatic mangrove</name>
    <dbReference type="NCBI Taxonomy" id="61149"/>
    <lineage>
        <taxon>Eukaryota</taxon>
        <taxon>Viridiplantae</taxon>
        <taxon>Streptophyta</taxon>
        <taxon>Embryophyta</taxon>
        <taxon>Tracheophyta</taxon>
        <taxon>Spermatophyta</taxon>
        <taxon>Magnoliopsida</taxon>
        <taxon>eudicotyledons</taxon>
        <taxon>Gunneridae</taxon>
        <taxon>Pentapetalae</taxon>
        <taxon>rosids</taxon>
        <taxon>fabids</taxon>
        <taxon>Malpighiales</taxon>
        <taxon>Rhizophoraceae</taxon>
        <taxon>Rhizophora</taxon>
    </lineage>
</organism>
<keyword evidence="1" id="KW-0812">Transmembrane</keyword>
<proteinExistence type="predicted"/>
<sequence length="39" mass="4740">MVSRQFQFLLYAYKWCFILYVWALKMGINEAGVDKLMVY</sequence>
<evidence type="ECO:0000313" key="2">
    <source>
        <dbReference type="EMBL" id="MBX58832.1"/>
    </source>
</evidence>